<evidence type="ECO:0000313" key="1">
    <source>
        <dbReference type="EMBL" id="GFO20181.1"/>
    </source>
</evidence>
<proteinExistence type="predicted"/>
<protein>
    <submittedName>
        <fullName evidence="1">Uncharacterized protein</fullName>
    </submittedName>
</protein>
<gene>
    <name evidence="1" type="ORF">PoB_004668600</name>
</gene>
<dbReference type="AlphaFoldDB" id="A0AAV4BIB5"/>
<dbReference type="EMBL" id="BLXT01005153">
    <property type="protein sequence ID" value="GFO20181.1"/>
    <property type="molecule type" value="Genomic_DNA"/>
</dbReference>
<comment type="caution">
    <text evidence="1">The sequence shown here is derived from an EMBL/GenBank/DDBJ whole genome shotgun (WGS) entry which is preliminary data.</text>
</comment>
<accession>A0AAV4BIB5</accession>
<reference evidence="1 2" key="1">
    <citation type="journal article" date="2021" name="Elife">
        <title>Chloroplast acquisition without the gene transfer in kleptoplastic sea slugs, Plakobranchus ocellatus.</title>
        <authorList>
            <person name="Maeda T."/>
            <person name="Takahashi S."/>
            <person name="Yoshida T."/>
            <person name="Shimamura S."/>
            <person name="Takaki Y."/>
            <person name="Nagai Y."/>
            <person name="Toyoda A."/>
            <person name="Suzuki Y."/>
            <person name="Arimoto A."/>
            <person name="Ishii H."/>
            <person name="Satoh N."/>
            <person name="Nishiyama T."/>
            <person name="Hasebe M."/>
            <person name="Maruyama T."/>
            <person name="Minagawa J."/>
            <person name="Obokata J."/>
            <person name="Shigenobu S."/>
        </authorList>
    </citation>
    <scope>NUCLEOTIDE SEQUENCE [LARGE SCALE GENOMIC DNA]</scope>
</reference>
<keyword evidence="2" id="KW-1185">Reference proteome</keyword>
<name>A0AAV4BIB5_9GAST</name>
<evidence type="ECO:0000313" key="2">
    <source>
        <dbReference type="Proteomes" id="UP000735302"/>
    </source>
</evidence>
<organism evidence="1 2">
    <name type="scientific">Plakobranchus ocellatus</name>
    <dbReference type="NCBI Taxonomy" id="259542"/>
    <lineage>
        <taxon>Eukaryota</taxon>
        <taxon>Metazoa</taxon>
        <taxon>Spiralia</taxon>
        <taxon>Lophotrochozoa</taxon>
        <taxon>Mollusca</taxon>
        <taxon>Gastropoda</taxon>
        <taxon>Heterobranchia</taxon>
        <taxon>Euthyneura</taxon>
        <taxon>Panpulmonata</taxon>
        <taxon>Sacoglossa</taxon>
        <taxon>Placobranchoidea</taxon>
        <taxon>Plakobranchidae</taxon>
        <taxon>Plakobranchus</taxon>
    </lineage>
</organism>
<sequence>MDGFDLIDLNDPQVLQDLYATPPGPSMSTPFIEEFNSNSDSDLELEDKDMEEHLHCRRNTEPILRDSIFEVENYHEGDQTINIPANSTWTAGAKEFEQLPFTGVTGLQPAMENDSPFDFFNLLVTEQMIEKITQETNKRVFVSI</sequence>
<dbReference type="Proteomes" id="UP000735302">
    <property type="component" value="Unassembled WGS sequence"/>
</dbReference>